<sequence>MKKGLKLGFAAILTVLMLSACSEQTVVKEEASPEVQDNMDSGAEEPTVVSADKASEDTTEDTPKEVVTAAKTGDTLNVDGVKITVVDINTFEGRINEYDPLQEDHAVKINVIVDNTTAESAFVDAMNFKLFDKDGFELNAALPGDEEALSSDIPAGKKTKGALYFDVPQQEGTWELHYESMMSIDGQPAVWEVEPK</sequence>
<dbReference type="Gene3D" id="2.60.40.1240">
    <property type="match status" value="1"/>
</dbReference>
<protein>
    <submittedName>
        <fullName evidence="5">DUF4352 domain-containing protein</fullName>
    </submittedName>
</protein>
<dbReference type="RefSeq" id="WP_169506893.1">
    <property type="nucleotide sequence ID" value="NZ_JABBPN010000030.1"/>
</dbReference>
<feature type="domain" description="DUF4352" evidence="4">
    <location>
        <begin position="71"/>
        <end position="183"/>
    </location>
</feature>
<dbReference type="InterPro" id="IPR029051">
    <property type="entry name" value="DUF4352"/>
</dbReference>
<organism evidence="5 6">
    <name type="scientific">Paenibacillus lemnae</name>
    <dbReference type="NCBI Taxonomy" id="1330551"/>
    <lineage>
        <taxon>Bacteria</taxon>
        <taxon>Bacillati</taxon>
        <taxon>Bacillota</taxon>
        <taxon>Bacilli</taxon>
        <taxon>Bacillales</taxon>
        <taxon>Paenibacillaceae</taxon>
        <taxon>Paenibacillus</taxon>
    </lineage>
</organism>
<keyword evidence="6" id="KW-1185">Reference proteome</keyword>
<evidence type="ECO:0000256" key="1">
    <source>
        <dbReference type="ARBA" id="ARBA00022729"/>
    </source>
</evidence>
<evidence type="ECO:0000256" key="3">
    <source>
        <dbReference type="SAM" id="SignalP"/>
    </source>
</evidence>
<gene>
    <name evidence="5" type="ORF">HII30_20415</name>
</gene>
<feature type="chain" id="PRO_5039422107" evidence="3">
    <location>
        <begin position="23"/>
        <end position="196"/>
    </location>
</feature>
<dbReference type="Pfam" id="PF11611">
    <property type="entry name" value="DUF4352"/>
    <property type="match status" value="1"/>
</dbReference>
<reference evidence="5 6" key="1">
    <citation type="submission" date="2020-04" db="EMBL/GenBank/DDBJ databases">
        <title>Paenibacillus algicola sp. nov., a novel marine bacterium producing alginate lyase.</title>
        <authorList>
            <person name="Huang H."/>
        </authorList>
    </citation>
    <scope>NUCLEOTIDE SEQUENCE [LARGE SCALE GENOMIC DNA]</scope>
    <source>
        <strain evidence="5 6">L7-75</strain>
    </source>
</reference>
<evidence type="ECO:0000256" key="2">
    <source>
        <dbReference type="SAM" id="MobiDB-lite"/>
    </source>
</evidence>
<dbReference type="AlphaFoldDB" id="A0A848MDA0"/>
<evidence type="ECO:0000259" key="4">
    <source>
        <dbReference type="Pfam" id="PF11611"/>
    </source>
</evidence>
<dbReference type="Proteomes" id="UP000565468">
    <property type="component" value="Unassembled WGS sequence"/>
</dbReference>
<evidence type="ECO:0000313" key="6">
    <source>
        <dbReference type="Proteomes" id="UP000565468"/>
    </source>
</evidence>
<feature type="signal peptide" evidence="3">
    <location>
        <begin position="1"/>
        <end position="22"/>
    </location>
</feature>
<feature type="compositionally biased region" description="Basic and acidic residues" evidence="2">
    <location>
        <begin position="53"/>
        <end position="64"/>
    </location>
</feature>
<feature type="region of interest" description="Disordered" evidence="2">
    <location>
        <begin position="29"/>
        <end position="65"/>
    </location>
</feature>
<accession>A0A848MDA0</accession>
<proteinExistence type="predicted"/>
<dbReference type="InterPro" id="IPR029050">
    <property type="entry name" value="Immunoprotect_excell_Ig-like"/>
</dbReference>
<comment type="caution">
    <text evidence="5">The sequence shown here is derived from an EMBL/GenBank/DDBJ whole genome shotgun (WGS) entry which is preliminary data.</text>
</comment>
<dbReference type="EMBL" id="JABBPN010000030">
    <property type="protein sequence ID" value="NMO98120.1"/>
    <property type="molecule type" value="Genomic_DNA"/>
</dbReference>
<keyword evidence="1 3" id="KW-0732">Signal</keyword>
<name>A0A848MDA0_PAELE</name>
<evidence type="ECO:0000313" key="5">
    <source>
        <dbReference type="EMBL" id="NMO98120.1"/>
    </source>
</evidence>
<dbReference type="PROSITE" id="PS51257">
    <property type="entry name" value="PROKAR_LIPOPROTEIN"/>
    <property type="match status" value="1"/>
</dbReference>